<dbReference type="OrthoDB" id="3252095at2"/>
<feature type="domain" description="DUF4097" evidence="1">
    <location>
        <begin position="16"/>
        <end position="261"/>
    </location>
</feature>
<dbReference type="EMBL" id="SHKY01000001">
    <property type="protein sequence ID" value="RZU48541.1"/>
    <property type="molecule type" value="Genomic_DNA"/>
</dbReference>
<dbReference type="AlphaFoldDB" id="A0A4Q7ZE82"/>
<evidence type="ECO:0000313" key="2">
    <source>
        <dbReference type="EMBL" id="RZU48541.1"/>
    </source>
</evidence>
<dbReference type="PANTHER" id="PTHR34094:SF1">
    <property type="entry name" value="PROTEIN FAM185A"/>
    <property type="match status" value="1"/>
</dbReference>
<dbReference type="PANTHER" id="PTHR34094">
    <property type="match status" value="1"/>
</dbReference>
<accession>A0A4Q7ZE82</accession>
<dbReference type="Pfam" id="PF13349">
    <property type="entry name" value="DUF4097"/>
    <property type="match status" value="1"/>
</dbReference>
<evidence type="ECO:0000259" key="1">
    <source>
        <dbReference type="Pfam" id="PF13349"/>
    </source>
</evidence>
<gene>
    <name evidence="2" type="ORF">EV385_0258</name>
</gene>
<dbReference type="Proteomes" id="UP000292564">
    <property type="component" value="Unassembled WGS sequence"/>
</dbReference>
<keyword evidence="3" id="KW-1185">Reference proteome</keyword>
<reference evidence="2 3" key="1">
    <citation type="submission" date="2019-02" db="EMBL/GenBank/DDBJ databases">
        <title>Sequencing the genomes of 1000 actinobacteria strains.</title>
        <authorList>
            <person name="Klenk H.-P."/>
        </authorList>
    </citation>
    <scope>NUCLEOTIDE SEQUENCE [LARGE SCALE GENOMIC DNA]</scope>
    <source>
        <strain evidence="2 3">DSM 45162</strain>
    </source>
</reference>
<proteinExistence type="predicted"/>
<organism evidence="2 3">
    <name type="scientific">Krasilnikovia cinnamomea</name>
    <dbReference type="NCBI Taxonomy" id="349313"/>
    <lineage>
        <taxon>Bacteria</taxon>
        <taxon>Bacillati</taxon>
        <taxon>Actinomycetota</taxon>
        <taxon>Actinomycetes</taxon>
        <taxon>Micromonosporales</taxon>
        <taxon>Micromonosporaceae</taxon>
        <taxon>Krasilnikovia</taxon>
    </lineage>
</organism>
<name>A0A4Q7ZE82_9ACTN</name>
<sequence>MPEYEFTHDGPLDIRLEMHRGAAEVTAEAGDAVRVNVTPYDDSATARQVAENFRVQLDGDQLSVRPSEETGWPWRRSAKVHVVVQVPVGSALNARTASADLRTRGELSVLRADLASGDAFVERVTGAAQVKAASGDITLDRVGGSLHIGSASGDLRVGDVTGDVIANTASGDLTVRSIGGSLQARTASGDIEVGCLARGQANVHSASGDVTIGVARGTGVWLDLNTASGSTSSDLAIGQADEGGQQVGLELCIRTASGDIHVHRAADDASRAADDTARAA</sequence>
<dbReference type="InterPro" id="IPR025164">
    <property type="entry name" value="Toastrack_DUF4097"/>
</dbReference>
<protein>
    <submittedName>
        <fullName evidence="2">Putative adhesin</fullName>
    </submittedName>
</protein>
<dbReference type="RefSeq" id="WP_130507770.1">
    <property type="nucleotide sequence ID" value="NZ_SHKY01000001.1"/>
</dbReference>
<comment type="caution">
    <text evidence="2">The sequence shown here is derived from an EMBL/GenBank/DDBJ whole genome shotgun (WGS) entry which is preliminary data.</text>
</comment>
<evidence type="ECO:0000313" key="3">
    <source>
        <dbReference type="Proteomes" id="UP000292564"/>
    </source>
</evidence>